<dbReference type="Proteomes" id="UP001431776">
    <property type="component" value="Unassembled WGS sequence"/>
</dbReference>
<dbReference type="Gene3D" id="3.30.70.260">
    <property type="match status" value="1"/>
</dbReference>
<dbReference type="AlphaFoldDB" id="A0AAW6TPT4"/>
<dbReference type="SUPFAM" id="SSF55021">
    <property type="entry name" value="ACT-like"/>
    <property type="match status" value="1"/>
</dbReference>
<evidence type="ECO:0000313" key="4">
    <source>
        <dbReference type="Proteomes" id="UP001431776"/>
    </source>
</evidence>
<feature type="domain" description="ACT" evidence="2">
    <location>
        <begin position="11"/>
        <end position="85"/>
    </location>
</feature>
<dbReference type="InterPro" id="IPR045865">
    <property type="entry name" value="ACT-like_dom_sf"/>
</dbReference>
<dbReference type="PANTHER" id="PTHR34875:SF6">
    <property type="entry name" value="UPF0237 PROTEIN MJ1558"/>
    <property type="match status" value="1"/>
</dbReference>
<dbReference type="InterPro" id="IPR050990">
    <property type="entry name" value="UPF0237/GcvR_regulator"/>
</dbReference>
<evidence type="ECO:0000313" key="3">
    <source>
        <dbReference type="EMBL" id="MDI6447667.1"/>
    </source>
</evidence>
<dbReference type="RefSeq" id="WP_349243077.1">
    <property type="nucleotide sequence ID" value="NZ_JASCXX010000001.1"/>
</dbReference>
<evidence type="ECO:0000256" key="1">
    <source>
        <dbReference type="HAMAP-Rule" id="MF_01054"/>
    </source>
</evidence>
<sequence length="96" mass="10540">MTQEKASQICIVTVTGVDKVGIVARLATVMARAGINIVDINQKILEDTFVMTMAVDIAEAAIGMDKIKAHLDRVGREMALKITIQDENIFKAMHRV</sequence>
<keyword evidence="4" id="KW-1185">Reference proteome</keyword>
<dbReference type="InterPro" id="IPR002912">
    <property type="entry name" value="ACT_dom"/>
</dbReference>
<comment type="caution">
    <text evidence="3">The sequence shown here is derived from an EMBL/GenBank/DDBJ whole genome shotgun (WGS) entry which is preliminary data.</text>
</comment>
<reference evidence="3" key="1">
    <citation type="submission" date="2023-05" db="EMBL/GenBank/DDBJ databases">
        <title>Anaerotaeda fermentans gen. nov., sp. nov., a novel anaerobic planctomycete of the new family within the order Sedimentisphaerales isolated from Taman Peninsula, Russia.</title>
        <authorList>
            <person name="Khomyakova M.A."/>
            <person name="Merkel A.Y."/>
            <person name="Slobodkin A.I."/>
        </authorList>
    </citation>
    <scope>NUCLEOTIDE SEQUENCE</scope>
    <source>
        <strain evidence="3">M17dextr</strain>
    </source>
</reference>
<dbReference type="PANTHER" id="PTHR34875">
    <property type="entry name" value="UPF0237 PROTEIN MJ1558"/>
    <property type="match status" value="1"/>
</dbReference>
<dbReference type="NCBIfam" id="NF001220">
    <property type="entry name" value="PRK00194.1"/>
    <property type="match status" value="1"/>
</dbReference>
<evidence type="ECO:0000259" key="2">
    <source>
        <dbReference type="PROSITE" id="PS51671"/>
    </source>
</evidence>
<accession>A0AAW6TPT4</accession>
<dbReference type="InterPro" id="IPR022986">
    <property type="entry name" value="UPF0237_ACT"/>
</dbReference>
<dbReference type="PROSITE" id="PS51671">
    <property type="entry name" value="ACT"/>
    <property type="match status" value="1"/>
</dbReference>
<dbReference type="HAMAP" id="MF_01054">
    <property type="entry name" value="UPF0237"/>
    <property type="match status" value="1"/>
</dbReference>
<dbReference type="Pfam" id="PF13740">
    <property type="entry name" value="ACT_6"/>
    <property type="match status" value="1"/>
</dbReference>
<dbReference type="EMBL" id="JASCXX010000001">
    <property type="protein sequence ID" value="MDI6447667.1"/>
    <property type="molecule type" value="Genomic_DNA"/>
</dbReference>
<comment type="similarity">
    <text evidence="1">Belongs to the UPF0237 family.</text>
</comment>
<organism evidence="3 4">
    <name type="scientific">Anaerobaca lacustris</name>
    <dbReference type="NCBI Taxonomy" id="3044600"/>
    <lineage>
        <taxon>Bacteria</taxon>
        <taxon>Pseudomonadati</taxon>
        <taxon>Planctomycetota</taxon>
        <taxon>Phycisphaerae</taxon>
        <taxon>Sedimentisphaerales</taxon>
        <taxon>Anaerobacaceae</taxon>
        <taxon>Anaerobaca</taxon>
    </lineage>
</organism>
<proteinExistence type="inferred from homology"/>
<gene>
    <name evidence="3" type="ORF">QJ522_01325</name>
</gene>
<name>A0AAW6TPT4_9BACT</name>
<protein>
    <recommendedName>
        <fullName evidence="1">UPF0237 protein QJ522_01325</fullName>
    </recommendedName>
</protein>